<keyword evidence="3" id="KW-1185">Reference proteome</keyword>
<organism evidence="2 3">
    <name type="scientific">Brucella gallinifaecis</name>
    <dbReference type="NCBI Taxonomy" id="215590"/>
    <lineage>
        <taxon>Bacteria</taxon>
        <taxon>Pseudomonadati</taxon>
        <taxon>Pseudomonadota</taxon>
        <taxon>Alphaproteobacteria</taxon>
        <taxon>Hyphomicrobiales</taxon>
        <taxon>Brucellaceae</taxon>
        <taxon>Brucella/Ochrobactrum group</taxon>
        <taxon>Brucella</taxon>
    </lineage>
</organism>
<dbReference type="RefSeq" id="WP_140904847.1">
    <property type="nucleotide sequence ID" value="NZ_JBHTMD010000013.1"/>
</dbReference>
<name>A0A502BNS0_9HYPH</name>
<protein>
    <submittedName>
        <fullName evidence="2">Uncharacterized protein</fullName>
    </submittedName>
</protein>
<comment type="caution">
    <text evidence="2">The sequence shown here is derived from an EMBL/GenBank/DDBJ whole genome shotgun (WGS) entry which is preliminary data.</text>
</comment>
<gene>
    <name evidence="2" type="ORF">FHY56_09090</name>
</gene>
<reference evidence="2 3" key="1">
    <citation type="journal article" date="2003" name="Int. J. Syst. Evol. Microbiol.">
        <title>Towards a standardized format for the description of a novel species (of an established genus): Ochrobactrum gallinifaecis sp. nov.</title>
        <authorList>
            <person name="Kampfer P."/>
            <person name="Buczolits S."/>
            <person name="Albrecht A."/>
            <person name="Busse H.J."/>
            <person name="Stackebrandt E."/>
        </authorList>
    </citation>
    <scope>NUCLEOTIDE SEQUENCE [LARGE SCALE GENOMIC DNA]</scope>
    <source>
        <strain evidence="2 3">ISO 196</strain>
    </source>
</reference>
<feature type="transmembrane region" description="Helical" evidence="1">
    <location>
        <begin position="50"/>
        <end position="78"/>
    </location>
</feature>
<dbReference type="Proteomes" id="UP000315388">
    <property type="component" value="Unassembled WGS sequence"/>
</dbReference>
<keyword evidence="1" id="KW-0812">Transmembrane</keyword>
<evidence type="ECO:0000256" key="1">
    <source>
        <dbReference type="SAM" id="Phobius"/>
    </source>
</evidence>
<dbReference type="EMBL" id="VEWJ01000005">
    <property type="protein sequence ID" value="TPF75409.1"/>
    <property type="molecule type" value="Genomic_DNA"/>
</dbReference>
<dbReference type="AlphaFoldDB" id="A0A502BNS0"/>
<keyword evidence="1" id="KW-1133">Transmembrane helix</keyword>
<feature type="transmembrane region" description="Helical" evidence="1">
    <location>
        <begin position="115"/>
        <end position="139"/>
    </location>
</feature>
<dbReference type="OrthoDB" id="7906671at2"/>
<accession>A0A502BNS0</accession>
<keyword evidence="1" id="KW-0472">Membrane</keyword>
<proteinExistence type="predicted"/>
<feature type="transmembrane region" description="Helical" evidence="1">
    <location>
        <begin position="90"/>
        <end position="109"/>
    </location>
</feature>
<feature type="transmembrane region" description="Helical" evidence="1">
    <location>
        <begin position="7"/>
        <end position="30"/>
    </location>
</feature>
<sequence length="154" mass="17013">MDIWDYVFGAFRILIGACIALWVGTAFFIALNFASDLSAMEPLNPEAPKIFTFFIILFATPITAIIVAQLAIYPMLLIVCLSEIAAKKDVIFYMICGSVTGIAFIAYGASRELPFASDLFRCLVVICSCIVGSFVYWLIAGRNAGRFLERIRSD</sequence>
<evidence type="ECO:0000313" key="2">
    <source>
        <dbReference type="EMBL" id="TPF75409.1"/>
    </source>
</evidence>
<evidence type="ECO:0000313" key="3">
    <source>
        <dbReference type="Proteomes" id="UP000315388"/>
    </source>
</evidence>